<dbReference type="InterPro" id="IPR023214">
    <property type="entry name" value="HAD_sf"/>
</dbReference>
<gene>
    <name evidence="1" type="ORF">GXW98_04935</name>
</gene>
<dbReference type="Gene3D" id="3.40.50.1000">
    <property type="entry name" value="HAD superfamily/HAD-like"/>
    <property type="match status" value="1"/>
</dbReference>
<dbReference type="AlphaFoldDB" id="A0A971CYR6"/>
<dbReference type="EMBL" id="JAAXZR010000019">
    <property type="protein sequence ID" value="NLT79614.1"/>
    <property type="molecule type" value="Genomic_DNA"/>
</dbReference>
<dbReference type="SFLD" id="SFLDG01129">
    <property type="entry name" value="C1.5:_HAD__Beta-PGM__Phosphata"/>
    <property type="match status" value="1"/>
</dbReference>
<dbReference type="Pfam" id="PF00702">
    <property type="entry name" value="Hydrolase"/>
    <property type="match status" value="1"/>
</dbReference>
<dbReference type="SUPFAM" id="SSF56784">
    <property type="entry name" value="HAD-like"/>
    <property type="match status" value="1"/>
</dbReference>
<dbReference type="RefSeq" id="WP_273173518.1">
    <property type="nucleotide sequence ID" value="NZ_JAAXZR010000019.1"/>
</dbReference>
<dbReference type="Proteomes" id="UP000767327">
    <property type="component" value="Unassembled WGS sequence"/>
</dbReference>
<reference evidence="1" key="1">
    <citation type="journal article" date="2020" name="Biotechnol. Biofuels">
        <title>New insights from the biogas microbiome by comprehensive genome-resolved metagenomics of nearly 1600 species originating from multiple anaerobic digesters.</title>
        <authorList>
            <person name="Campanaro S."/>
            <person name="Treu L."/>
            <person name="Rodriguez-R L.M."/>
            <person name="Kovalovszki A."/>
            <person name="Ziels R.M."/>
            <person name="Maus I."/>
            <person name="Zhu X."/>
            <person name="Kougias P.G."/>
            <person name="Basile A."/>
            <person name="Luo G."/>
            <person name="Schluter A."/>
            <person name="Konstantinidis K.T."/>
            <person name="Angelidaki I."/>
        </authorList>
    </citation>
    <scope>NUCLEOTIDE SEQUENCE</scope>
    <source>
        <strain evidence="1">AS01afH2WH_6</strain>
    </source>
</reference>
<dbReference type="SFLD" id="SFLDS00003">
    <property type="entry name" value="Haloacid_Dehalogenase"/>
    <property type="match status" value="1"/>
</dbReference>
<protein>
    <submittedName>
        <fullName evidence="1">HAD family phosphatase</fullName>
    </submittedName>
</protein>
<accession>A0A971CYR6</accession>
<dbReference type="PANTHER" id="PTHR43611">
    <property type="entry name" value="ALPHA-D-GLUCOSE 1-PHOSPHATE PHOSPHATASE"/>
    <property type="match status" value="1"/>
</dbReference>
<dbReference type="InterPro" id="IPR036412">
    <property type="entry name" value="HAD-like_sf"/>
</dbReference>
<dbReference type="InterPro" id="IPR006439">
    <property type="entry name" value="HAD-SF_hydro_IA"/>
</dbReference>
<comment type="caution">
    <text evidence="1">The sequence shown here is derived from an EMBL/GenBank/DDBJ whole genome shotgun (WGS) entry which is preliminary data.</text>
</comment>
<dbReference type="CDD" id="cd02603">
    <property type="entry name" value="HAD_sEH-N_like"/>
    <property type="match status" value="1"/>
</dbReference>
<organism evidence="1 2">
    <name type="scientific">Bifidobacterium crudilactis</name>
    <dbReference type="NCBI Taxonomy" id="327277"/>
    <lineage>
        <taxon>Bacteria</taxon>
        <taxon>Bacillati</taxon>
        <taxon>Actinomycetota</taxon>
        <taxon>Actinomycetes</taxon>
        <taxon>Bifidobacteriales</taxon>
        <taxon>Bifidobacteriaceae</taxon>
        <taxon>Bifidobacterium</taxon>
    </lineage>
</organism>
<reference evidence="1" key="2">
    <citation type="submission" date="2020-01" db="EMBL/GenBank/DDBJ databases">
        <authorList>
            <person name="Campanaro S."/>
        </authorList>
    </citation>
    <scope>NUCLEOTIDE SEQUENCE</scope>
    <source>
        <strain evidence="1">AS01afH2WH_6</strain>
    </source>
</reference>
<name>A0A971CYR6_9BIFI</name>
<dbReference type="NCBIfam" id="TIGR01509">
    <property type="entry name" value="HAD-SF-IA-v3"/>
    <property type="match status" value="1"/>
</dbReference>
<dbReference type="PRINTS" id="PR00413">
    <property type="entry name" value="HADHALOGNASE"/>
</dbReference>
<sequence>MRNVIFDFCGVLLDWRPRLTLEGQYPQGVIDMFFDTADPRGFDYYDRKSDEGWSQERILKEYEESHGPAVAWVFRTYFEHFEKSLYGMMPGMPELMRELEARGVQLWGLTNFTAEYVDAVRTKFPEFGLLRDVVVSAEVSLAKPDTHIYEFAAKRFGVDADTCIFVDDTPENVDGARTAGMQAIHFADAKTLRTQLLSALE</sequence>
<proteinExistence type="predicted"/>
<dbReference type="PANTHER" id="PTHR43611:SF3">
    <property type="entry name" value="FLAVIN MONONUCLEOTIDE HYDROLASE 1, CHLOROPLATIC"/>
    <property type="match status" value="1"/>
</dbReference>
<evidence type="ECO:0000313" key="2">
    <source>
        <dbReference type="Proteomes" id="UP000767327"/>
    </source>
</evidence>
<evidence type="ECO:0000313" key="1">
    <source>
        <dbReference type="EMBL" id="NLT79614.1"/>
    </source>
</evidence>